<evidence type="ECO:0000313" key="2">
    <source>
        <dbReference type="EMBL" id="SJL18391.1"/>
    </source>
</evidence>
<dbReference type="EMBL" id="FUEG01000058">
    <property type="protein sequence ID" value="SJL18391.1"/>
    <property type="molecule type" value="Genomic_DNA"/>
</dbReference>
<dbReference type="Proteomes" id="UP000219338">
    <property type="component" value="Unassembled WGS sequence"/>
</dbReference>
<accession>A0A284SBK3</accession>
<feature type="region of interest" description="Disordered" evidence="1">
    <location>
        <begin position="1"/>
        <end position="170"/>
    </location>
</feature>
<reference evidence="3" key="1">
    <citation type="journal article" date="2017" name="Nat. Ecol. Evol.">
        <title>Genome expansion and lineage-specific genetic innovations in the forest pathogenic fungi Armillaria.</title>
        <authorList>
            <person name="Sipos G."/>
            <person name="Prasanna A.N."/>
            <person name="Walter M.C."/>
            <person name="O'Connor E."/>
            <person name="Balint B."/>
            <person name="Krizsan K."/>
            <person name="Kiss B."/>
            <person name="Hess J."/>
            <person name="Varga T."/>
            <person name="Slot J."/>
            <person name="Riley R."/>
            <person name="Boka B."/>
            <person name="Rigling D."/>
            <person name="Barry K."/>
            <person name="Lee J."/>
            <person name="Mihaltcheva S."/>
            <person name="LaButti K."/>
            <person name="Lipzen A."/>
            <person name="Waldron R."/>
            <person name="Moloney N.M."/>
            <person name="Sperisen C."/>
            <person name="Kredics L."/>
            <person name="Vagvoelgyi C."/>
            <person name="Patrignani A."/>
            <person name="Fitzpatrick D."/>
            <person name="Nagy I."/>
            <person name="Doyle S."/>
            <person name="Anderson J.B."/>
            <person name="Grigoriev I.V."/>
            <person name="Gueldener U."/>
            <person name="Muensterkoetter M."/>
            <person name="Nagy L.G."/>
        </authorList>
    </citation>
    <scope>NUCLEOTIDE SEQUENCE [LARGE SCALE GENOMIC DNA]</scope>
    <source>
        <strain evidence="3">C18/9</strain>
    </source>
</reference>
<organism evidence="2 3">
    <name type="scientific">Armillaria ostoyae</name>
    <name type="common">Armillaria root rot fungus</name>
    <dbReference type="NCBI Taxonomy" id="47428"/>
    <lineage>
        <taxon>Eukaryota</taxon>
        <taxon>Fungi</taxon>
        <taxon>Dikarya</taxon>
        <taxon>Basidiomycota</taxon>
        <taxon>Agaricomycotina</taxon>
        <taxon>Agaricomycetes</taxon>
        <taxon>Agaricomycetidae</taxon>
        <taxon>Agaricales</taxon>
        <taxon>Marasmiineae</taxon>
        <taxon>Physalacriaceae</taxon>
        <taxon>Armillaria</taxon>
    </lineage>
</organism>
<gene>
    <name evidence="2" type="ORF">ARMOST_21979</name>
</gene>
<feature type="compositionally biased region" description="Polar residues" evidence="1">
    <location>
        <begin position="129"/>
        <end position="141"/>
    </location>
</feature>
<keyword evidence="3" id="KW-1185">Reference proteome</keyword>
<proteinExistence type="predicted"/>
<evidence type="ECO:0000256" key="1">
    <source>
        <dbReference type="SAM" id="MobiDB-lite"/>
    </source>
</evidence>
<feature type="compositionally biased region" description="Polar residues" evidence="1">
    <location>
        <begin position="8"/>
        <end position="17"/>
    </location>
</feature>
<name>A0A284SBK3_ARMOS</name>
<sequence>MSSDDENGASPSLMSLSKRTKRGRLVQMPQSHRPEGAPPLQRRAHSPVIIHSTPKRVRRKVRSEEDELADLASAFKRQRQSAPATDVAPDAFGSSTEMTPGTETPEQESTPSPTSEHNGPNFDDRESQGLRTTMELSTPSSEALMILRLKDIPQKVPRASTKTRPAMMTP</sequence>
<dbReference type="OrthoDB" id="10555775at2759"/>
<protein>
    <submittedName>
        <fullName evidence="2">Uncharacterized protein</fullName>
    </submittedName>
</protein>
<dbReference type="AlphaFoldDB" id="A0A284SBK3"/>
<feature type="compositionally biased region" description="Polar residues" evidence="1">
    <location>
        <begin position="93"/>
        <end position="118"/>
    </location>
</feature>
<evidence type="ECO:0000313" key="3">
    <source>
        <dbReference type="Proteomes" id="UP000219338"/>
    </source>
</evidence>